<organism evidence="5 6">
    <name type="scientific">Streptomyces cuspidosporus</name>
    <dbReference type="NCBI Taxonomy" id="66882"/>
    <lineage>
        <taxon>Bacteria</taxon>
        <taxon>Bacillati</taxon>
        <taxon>Actinomycetota</taxon>
        <taxon>Actinomycetes</taxon>
        <taxon>Kitasatosporales</taxon>
        <taxon>Streptomycetaceae</taxon>
        <taxon>Streptomyces</taxon>
    </lineage>
</organism>
<dbReference type="InterPro" id="IPR023214">
    <property type="entry name" value="HAD_sf"/>
</dbReference>
<evidence type="ECO:0000256" key="4">
    <source>
        <dbReference type="SAM" id="MobiDB-lite"/>
    </source>
</evidence>
<sequence length="287" mass="30840">MSVSPEPRPRPRPQTQPQPGLPPPRLLALDMGGVIVETLPAPGWAARFATRLLGHARHSLPPGTALPTIEQVAGDLAEGRARHESWKDSTLGGAERSQSELWAELSRPTWGRPLLDHITRNRADLTAELCLVWEERAVRDGIRELLVECTRAGIAVGVVSNTISGPAYRSVLDRAGLTGYFRALSFSDEVGIRKPDPRLLLDTIDDAGVTPGATWYVGDTYRRDVVCGRRAGAGTTILMRSRRTEPAPGGGPEPDHTVGDPAGLHALLRAALHGPTTSRGGGLHTTR</sequence>
<dbReference type="InterPro" id="IPR036412">
    <property type="entry name" value="HAD-like_sf"/>
</dbReference>
<dbReference type="EMBL" id="BAAASD010000004">
    <property type="protein sequence ID" value="GAA2331955.1"/>
    <property type="molecule type" value="Genomic_DNA"/>
</dbReference>
<dbReference type="Proteomes" id="UP001500253">
    <property type="component" value="Unassembled WGS sequence"/>
</dbReference>
<protein>
    <recommendedName>
        <fullName evidence="7">Haloacid dehalogenase</fullName>
    </recommendedName>
</protein>
<dbReference type="Pfam" id="PF00702">
    <property type="entry name" value="Hydrolase"/>
    <property type="match status" value="1"/>
</dbReference>
<evidence type="ECO:0000256" key="3">
    <source>
        <dbReference type="ARBA" id="ARBA00022842"/>
    </source>
</evidence>
<evidence type="ECO:0000256" key="1">
    <source>
        <dbReference type="ARBA" id="ARBA00022723"/>
    </source>
</evidence>
<gene>
    <name evidence="5" type="ORF">GCM10010246_14030</name>
</gene>
<keyword evidence="3" id="KW-0460">Magnesium</keyword>
<dbReference type="SUPFAM" id="SSF56784">
    <property type="entry name" value="HAD-like"/>
    <property type="match status" value="1"/>
</dbReference>
<name>A0ABN3FK99_9ACTN</name>
<dbReference type="SFLD" id="SFLDS00003">
    <property type="entry name" value="Haloacid_Dehalogenase"/>
    <property type="match status" value="1"/>
</dbReference>
<proteinExistence type="predicted"/>
<dbReference type="Gene3D" id="3.40.50.1000">
    <property type="entry name" value="HAD superfamily/HAD-like"/>
    <property type="match status" value="1"/>
</dbReference>
<feature type="region of interest" description="Disordered" evidence="4">
    <location>
        <begin position="240"/>
        <end position="260"/>
    </location>
</feature>
<dbReference type="RefSeq" id="WP_346173586.1">
    <property type="nucleotide sequence ID" value="NZ_BAAASD010000004.1"/>
</dbReference>
<dbReference type="SFLD" id="SFLDG01129">
    <property type="entry name" value="C1.5:_HAD__Beta-PGM__Phosphata"/>
    <property type="match status" value="1"/>
</dbReference>
<accession>A0ABN3FK99</accession>
<reference evidence="5 6" key="1">
    <citation type="journal article" date="2019" name="Int. J. Syst. Evol. Microbiol.">
        <title>The Global Catalogue of Microorganisms (GCM) 10K type strain sequencing project: providing services to taxonomists for standard genome sequencing and annotation.</title>
        <authorList>
            <consortium name="The Broad Institute Genomics Platform"/>
            <consortium name="The Broad Institute Genome Sequencing Center for Infectious Disease"/>
            <person name="Wu L."/>
            <person name="Ma J."/>
        </authorList>
    </citation>
    <scope>NUCLEOTIDE SEQUENCE [LARGE SCALE GENOMIC DNA]</scope>
    <source>
        <strain evidence="5 6">JCM 4316</strain>
    </source>
</reference>
<evidence type="ECO:0000256" key="2">
    <source>
        <dbReference type="ARBA" id="ARBA00022801"/>
    </source>
</evidence>
<evidence type="ECO:0000313" key="5">
    <source>
        <dbReference type="EMBL" id="GAA2331955.1"/>
    </source>
</evidence>
<comment type="caution">
    <text evidence="5">The sequence shown here is derived from an EMBL/GenBank/DDBJ whole genome shotgun (WGS) entry which is preliminary data.</text>
</comment>
<dbReference type="InterPro" id="IPR051400">
    <property type="entry name" value="HAD-like_hydrolase"/>
</dbReference>
<dbReference type="PANTHER" id="PTHR46470:SF2">
    <property type="entry name" value="GLYCERALDEHYDE 3-PHOSPHATE PHOSPHATASE"/>
    <property type="match status" value="1"/>
</dbReference>
<keyword evidence="6" id="KW-1185">Reference proteome</keyword>
<feature type="compositionally biased region" description="Pro residues" evidence="4">
    <location>
        <begin position="12"/>
        <end position="24"/>
    </location>
</feature>
<evidence type="ECO:0000313" key="6">
    <source>
        <dbReference type="Proteomes" id="UP001500253"/>
    </source>
</evidence>
<keyword evidence="1" id="KW-0479">Metal-binding</keyword>
<feature type="region of interest" description="Disordered" evidence="4">
    <location>
        <begin position="1"/>
        <end position="24"/>
    </location>
</feature>
<dbReference type="PANTHER" id="PTHR46470">
    <property type="entry name" value="N-ACYLNEURAMINATE-9-PHOSPHATASE"/>
    <property type="match status" value="1"/>
</dbReference>
<keyword evidence="2" id="KW-0378">Hydrolase</keyword>
<evidence type="ECO:0008006" key="7">
    <source>
        <dbReference type="Google" id="ProtNLM"/>
    </source>
</evidence>